<proteinExistence type="predicted"/>
<evidence type="ECO:0000256" key="1">
    <source>
        <dbReference type="SAM" id="MobiDB-lite"/>
    </source>
</evidence>
<organism evidence="2">
    <name type="scientific">Ganoderma boninense</name>
    <dbReference type="NCBI Taxonomy" id="34458"/>
    <lineage>
        <taxon>Eukaryota</taxon>
        <taxon>Fungi</taxon>
        <taxon>Dikarya</taxon>
        <taxon>Basidiomycota</taxon>
        <taxon>Agaricomycotina</taxon>
        <taxon>Agaricomycetes</taxon>
        <taxon>Polyporales</taxon>
        <taxon>Polyporaceae</taxon>
        <taxon>Ganoderma</taxon>
    </lineage>
</organism>
<name>A0A5K1JTN5_9APHY</name>
<evidence type="ECO:0000313" key="2">
    <source>
        <dbReference type="EMBL" id="VWO95336.1"/>
    </source>
</evidence>
<gene>
    <name evidence="2" type="primary">J9VQL2</name>
</gene>
<feature type="region of interest" description="Disordered" evidence="1">
    <location>
        <begin position="383"/>
        <end position="411"/>
    </location>
</feature>
<sequence length="495" mass="55008">MLRRPTLRVDANAAQASVVPATQSSPTEVDYTHKSVFRSVQLEIHVRSPSVKIHRAANYDIRSLPVFGEQDKVSGQVLLDVSLCATPGRLTIFLSGSFLYTSPNMCPRDLDDYTESSRIDKNRHVFFMTSDSRTTGEFESPRSTTSLRDAFAASVRTRQRRPSQDRMRGALRPFKFAFDIPRPEQSGQELPPTFSSVATGECGPRARAGVERAEVSYSVTAVWEAADGSDRVLVEAPVIYEPDHGFRSLDGSAMEPESWLEIPLKPDRPLPFSCAVTLPHPANFSRTSSISYFVVFTTNPRSASLAREIAADATISVSLLRDIRIDSITPRYPPTPPPLSSTPSTSSDESDMPPVASRRLLKRVVKNPGSVVRSPTLKRITSQTRFSDVLSPSEMRDKPLPQLPPPGMSESRALQTDVSIGFPKRPRYRCEPGHKHPSLEAHKSLPDGLYKGKIQLDKHLLPAFDWPGLRVKYYLEVSVIFGQDQVRARVPVRVT</sequence>
<protein>
    <submittedName>
        <fullName evidence="2">Vacuolar transporter chaperone 4</fullName>
    </submittedName>
</protein>
<dbReference type="AlphaFoldDB" id="A0A5K1JTN5"/>
<dbReference type="EMBL" id="LR724725">
    <property type="protein sequence ID" value="VWO95336.1"/>
    <property type="molecule type" value="Genomic_DNA"/>
</dbReference>
<reference evidence="2" key="1">
    <citation type="submission" date="2019-10" db="EMBL/GenBank/DDBJ databases">
        <authorList>
            <person name="Nor Muhammad N."/>
        </authorList>
    </citation>
    <scope>NUCLEOTIDE SEQUENCE</scope>
</reference>
<feature type="region of interest" description="Disordered" evidence="1">
    <location>
        <begin position="327"/>
        <end position="354"/>
    </location>
</feature>
<accession>A0A5K1JTN5</accession>
<feature type="compositionally biased region" description="Pro residues" evidence="1">
    <location>
        <begin position="331"/>
        <end position="340"/>
    </location>
</feature>